<reference evidence="13 14" key="1">
    <citation type="submission" date="2017-08" db="EMBL/GenBank/DDBJ databases">
        <title>WGS of Clinical strains of the CDC Group NO-1 linked to zoonotic infections in humans.</title>
        <authorList>
            <person name="Bernier A.-M."/>
            <person name="Bernard K."/>
        </authorList>
    </citation>
    <scope>NUCLEOTIDE SEQUENCE [LARGE SCALE GENOMIC DNA]</scope>
    <source>
        <strain evidence="13 14">NML79-0751</strain>
    </source>
</reference>
<dbReference type="GO" id="GO:0000155">
    <property type="term" value="F:phosphorelay sensor kinase activity"/>
    <property type="evidence" value="ECO:0007669"/>
    <property type="project" value="InterPro"/>
</dbReference>
<dbReference type="SMART" id="SM00388">
    <property type="entry name" value="HisKA"/>
    <property type="match status" value="1"/>
</dbReference>
<keyword evidence="7" id="KW-0547">Nucleotide-binding</keyword>
<dbReference type="Gene3D" id="1.10.287.130">
    <property type="match status" value="1"/>
</dbReference>
<gene>
    <name evidence="13" type="ORF">CK623_12100</name>
</gene>
<evidence type="ECO:0000256" key="7">
    <source>
        <dbReference type="ARBA" id="ARBA00022741"/>
    </source>
</evidence>
<dbReference type="PANTHER" id="PTHR44936:SF10">
    <property type="entry name" value="SENSOR PROTEIN RSTB"/>
    <property type="match status" value="1"/>
</dbReference>
<name>A0A2A2AMR5_9BURK</name>
<dbReference type="CDD" id="cd00075">
    <property type="entry name" value="HATPase"/>
    <property type="match status" value="1"/>
</dbReference>
<dbReference type="PRINTS" id="PR00344">
    <property type="entry name" value="BCTRLSENSOR"/>
</dbReference>
<dbReference type="CDD" id="cd00082">
    <property type="entry name" value="HisKA"/>
    <property type="match status" value="1"/>
</dbReference>
<evidence type="ECO:0000259" key="12">
    <source>
        <dbReference type="PROSITE" id="PS50885"/>
    </source>
</evidence>
<dbReference type="SMART" id="SM00387">
    <property type="entry name" value="HATPase_c"/>
    <property type="match status" value="1"/>
</dbReference>
<dbReference type="AlphaFoldDB" id="A0A2A2AMR5"/>
<keyword evidence="9" id="KW-0067">ATP-binding</keyword>
<evidence type="ECO:0000256" key="1">
    <source>
        <dbReference type="ARBA" id="ARBA00000085"/>
    </source>
</evidence>
<evidence type="ECO:0000256" key="4">
    <source>
        <dbReference type="ARBA" id="ARBA00022475"/>
    </source>
</evidence>
<keyword evidence="6" id="KW-0808">Transferase</keyword>
<evidence type="ECO:0000313" key="13">
    <source>
        <dbReference type="EMBL" id="PAT39028.1"/>
    </source>
</evidence>
<feature type="transmembrane region" description="Helical" evidence="10">
    <location>
        <begin position="119"/>
        <end position="138"/>
    </location>
</feature>
<comment type="subcellular location">
    <subcellularLocation>
        <location evidence="2">Cell membrane</location>
        <topology evidence="2">Multi-pass membrane protein</topology>
    </subcellularLocation>
</comment>
<dbReference type="SUPFAM" id="SSF158472">
    <property type="entry name" value="HAMP domain-like"/>
    <property type="match status" value="1"/>
</dbReference>
<dbReference type="SUPFAM" id="SSF47384">
    <property type="entry name" value="Homodimeric domain of signal transducing histidine kinase"/>
    <property type="match status" value="1"/>
</dbReference>
<protein>
    <recommendedName>
        <fullName evidence="3">histidine kinase</fullName>
        <ecNumber evidence="3">2.7.13.3</ecNumber>
    </recommendedName>
</protein>
<evidence type="ECO:0000256" key="6">
    <source>
        <dbReference type="ARBA" id="ARBA00022679"/>
    </source>
</evidence>
<evidence type="ECO:0000256" key="9">
    <source>
        <dbReference type="ARBA" id="ARBA00022840"/>
    </source>
</evidence>
<keyword evidence="10" id="KW-0812">Transmembrane</keyword>
<accession>A0A2A2AMR5</accession>
<dbReference type="InterPro" id="IPR036097">
    <property type="entry name" value="HisK_dim/P_sf"/>
</dbReference>
<feature type="domain" description="Histidine kinase" evidence="11">
    <location>
        <begin position="199"/>
        <end position="411"/>
    </location>
</feature>
<dbReference type="PANTHER" id="PTHR44936">
    <property type="entry name" value="SENSOR PROTEIN CREC"/>
    <property type="match status" value="1"/>
</dbReference>
<dbReference type="RefSeq" id="WP_095557678.1">
    <property type="nucleotide sequence ID" value="NZ_NSJD01000025.1"/>
</dbReference>
<dbReference type="InterPro" id="IPR050980">
    <property type="entry name" value="2C_sensor_his_kinase"/>
</dbReference>
<dbReference type="EC" id="2.7.13.3" evidence="3"/>
<dbReference type="CDD" id="cd06225">
    <property type="entry name" value="HAMP"/>
    <property type="match status" value="1"/>
</dbReference>
<feature type="transmembrane region" description="Helical" evidence="10">
    <location>
        <begin position="12"/>
        <end position="34"/>
    </location>
</feature>
<comment type="caution">
    <text evidence="13">The sequence shown here is derived from an EMBL/GenBank/DDBJ whole genome shotgun (WGS) entry which is preliminary data.</text>
</comment>
<evidence type="ECO:0000259" key="11">
    <source>
        <dbReference type="PROSITE" id="PS50109"/>
    </source>
</evidence>
<dbReference type="Pfam" id="PF02518">
    <property type="entry name" value="HATPase_c"/>
    <property type="match status" value="1"/>
</dbReference>
<evidence type="ECO:0000256" key="5">
    <source>
        <dbReference type="ARBA" id="ARBA00022553"/>
    </source>
</evidence>
<dbReference type="InterPro" id="IPR004358">
    <property type="entry name" value="Sig_transdc_His_kin-like_C"/>
</dbReference>
<dbReference type="InterPro" id="IPR036890">
    <property type="entry name" value="HATPase_C_sf"/>
</dbReference>
<organism evidence="13 14">
    <name type="scientific">Vandammella animalimorsus</name>
    <dbReference type="NCBI Taxonomy" id="2029117"/>
    <lineage>
        <taxon>Bacteria</taxon>
        <taxon>Pseudomonadati</taxon>
        <taxon>Pseudomonadota</taxon>
        <taxon>Betaproteobacteria</taxon>
        <taxon>Burkholderiales</taxon>
        <taxon>Comamonadaceae</taxon>
        <taxon>Vandammella</taxon>
    </lineage>
</organism>
<evidence type="ECO:0000256" key="2">
    <source>
        <dbReference type="ARBA" id="ARBA00004651"/>
    </source>
</evidence>
<dbReference type="EMBL" id="NSJD01000025">
    <property type="protein sequence ID" value="PAT39028.1"/>
    <property type="molecule type" value="Genomic_DNA"/>
</dbReference>
<keyword evidence="4" id="KW-1003">Cell membrane</keyword>
<evidence type="ECO:0000256" key="10">
    <source>
        <dbReference type="SAM" id="Phobius"/>
    </source>
</evidence>
<dbReference type="Pfam" id="PF00672">
    <property type="entry name" value="HAMP"/>
    <property type="match status" value="1"/>
</dbReference>
<keyword evidence="10" id="KW-0472">Membrane</keyword>
<evidence type="ECO:0000313" key="14">
    <source>
        <dbReference type="Proteomes" id="UP000218644"/>
    </source>
</evidence>
<dbReference type="InterPro" id="IPR003661">
    <property type="entry name" value="HisK_dim/P_dom"/>
</dbReference>
<dbReference type="InterPro" id="IPR003660">
    <property type="entry name" value="HAMP_dom"/>
</dbReference>
<evidence type="ECO:0000256" key="8">
    <source>
        <dbReference type="ARBA" id="ARBA00022777"/>
    </source>
</evidence>
<sequence>MALRNPFSQRMYLRIWLAVVGCVAVLMLAVGWGWRVAEERREQARVIAPREVIISRVDRSEPPIRGVSVLIPSDEPGFKIGITTEQGRQYIASFAPRNDRPPRPPQNGWAFWTLPPFGYLWLLGLVGLSVIIGVFPIIRHLMKRLETLRLGVQKFGEGELSVRIPIDGQDEVAELAGQFNAAAARIQTLVRSHKALLANASHELRSPLARIRMGLELAEHGPPSGAVRQEIQRNIAELDQLIDEILLASRLDLAGDSALALEAVDLIGLAAEESARIGAEMDIDADTAAASDAAAPAMDILGDAKLLRRALRNLLENARRYSQGAIELVLQDQGAHIAIHVHDRGPGVPEALRERIFEPFYRAPGASERSGGVGLGLALVKTIAQRHGGSVRCAPRAGGGSSFTLTLPRMAQPTAPAAGVGLK</sequence>
<dbReference type="GO" id="GO:0005886">
    <property type="term" value="C:plasma membrane"/>
    <property type="evidence" value="ECO:0007669"/>
    <property type="project" value="UniProtKB-SubCell"/>
</dbReference>
<keyword evidence="5" id="KW-0597">Phosphoprotein</keyword>
<dbReference type="InterPro" id="IPR003594">
    <property type="entry name" value="HATPase_dom"/>
</dbReference>
<comment type="catalytic activity">
    <reaction evidence="1">
        <text>ATP + protein L-histidine = ADP + protein N-phospho-L-histidine.</text>
        <dbReference type="EC" id="2.7.13.3"/>
    </reaction>
</comment>
<dbReference type="Pfam" id="PF00512">
    <property type="entry name" value="HisKA"/>
    <property type="match status" value="1"/>
</dbReference>
<dbReference type="GO" id="GO:0005524">
    <property type="term" value="F:ATP binding"/>
    <property type="evidence" value="ECO:0007669"/>
    <property type="project" value="UniProtKB-KW"/>
</dbReference>
<dbReference type="SUPFAM" id="SSF55874">
    <property type="entry name" value="ATPase domain of HSP90 chaperone/DNA topoisomerase II/histidine kinase"/>
    <property type="match status" value="1"/>
</dbReference>
<dbReference type="Proteomes" id="UP000218644">
    <property type="component" value="Unassembled WGS sequence"/>
</dbReference>
<feature type="domain" description="HAMP" evidence="12">
    <location>
        <begin position="139"/>
        <end position="191"/>
    </location>
</feature>
<dbReference type="PROSITE" id="PS50109">
    <property type="entry name" value="HIS_KIN"/>
    <property type="match status" value="1"/>
</dbReference>
<dbReference type="SMART" id="SM00304">
    <property type="entry name" value="HAMP"/>
    <property type="match status" value="1"/>
</dbReference>
<keyword evidence="8 13" id="KW-0418">Kinase</keyword>
<keyword evidence="10" id="KW-1133">Transmembrane helix</keyword>
<dbReference type="Gene3D" id="3.30.565.10">
    <property type="entry name" value="Histidine kinase-like ATPase, C-terminal domain"/>
    <property type="match status" value="1"/>
</dbReference>
<evidence type="ECO:0000256" key="3">
    <source>
        <dbReference type="ARBA" id="ARBA00012438"/>
    </source>
</evidence>
<dbReference type="PROSITE" id="PS50885">
    <property type="entry name" value="HAMP"/>
    <property type="match status" value="1"/>
</dbReference>
<dbReference type="InterPro" id="IPR005467">
    <property type="entry name" value="His_kinase_dom"/>
</dbReference>
<proteinExistence type="predicted"/>